<evidence type="ECO:0000256" key="4">
    <source>
        <dbReference type="SAM" id="Coils"/>
    </source>
</evidence>
<feature type="compositionally biased region" description="Low complexity" evidence="5">
    <location>
        <begin position="731"/>
        <end position="747"/>
    </location>
</feature>
<evidence type="ECO:0000313" key="7">
    <source>
        <dbReference type="Proteomes" id="UP000197153"/>
    </source>
</evidence>
<evidence type="ECO:0000256" key="2">
    <source>
        <dbReference type="ARBA" id="ARBA00022803"/>
    </source>
</evidence>
<dbReference type="Gene3D" id="3.40.50.300">
    <property type="entry name" value="P-loop containing nucleotide triphosphate hydrolases"/>
    <property type="match status" value="1"/>
</dbReference>
<gene>
    <name evidence="6" type="ORF">Y958_28695</name>
</gene>
<dbReference type="PANTHER" id="PTHR44943">
    <property type="entry name" value="CELLULOSE SYNTHASE OPERON PROTEIN C"/>
    <property type="match status" value="1"/>
</dbReference>
<dbReference type="RefSeq" id="WP_088875351.1">
    <property type="nucleotide sequence ID" value="NZ_CP022113.1"/>
</dbReference>
<evidence type="ECO:0000256" key="5">
    <source>
        <dbReference type="SAM" id="MobiDB-lite"/>
    </source>
</evidence>
<feature type="coiled-coil region" evidence="4">
    <location>
        <begin position="255"/>
        <end position="282"/>
    </location>
</feature>
<dbReference type="Pfam" id="PF13469">
    <property type="entry name" value="Sulfotransfer_3"/>
    <property type="match status" value="1"/>
</dbReference>
<evidence type="ECO:0000256" key="1">
    <source>
        <dbReference type="ARBA" id="ARBA00022737"/>
    </source>
</evidence>
<reference evidence="6 7" key="1">
    <citation type="submission" date="2017-06" db="EMBL/GenBank/DDBJ databases">
        <title>Complete genome sequence of Nitrospirillum amazonense strain CBAmC, an endophytic nitrogen-fixing and plant growth-promoting bacterium, isolated from sugarcane.</title>
        <authorList>
            <person name="Schwab S."/>
            <person name="dos Santos Teixeira K.R."/>
            <person name="Simoes Araujo J.L."/>
            <person name="Soares Vidal M."/>
            <person name="Borges de Freitas H.R."/>
            <person name="Rivello Crivelaro A.L."/>
            <person name="Bueno de Camargo Nunes A."/>
            <person name="dos Santos C.M."/>
            <person name="Palmeira da Silva Rosa D."/>
            <person name="da Silva Padilha D."/>
            <person name="da Silva E."/>
            <person name="Araujo Terra L."/>
            <person name="Soares Mendes V."/>
            <person name="Farinelli L."/>
            <person name="Magalhaes Cruz L."/>
            <person name="Baldani J.I."/>
        </authorList>
    </citation>
    <scope>NUCLEOTIDE SEQUENCE [LARGE SCALE GENOMIC DNA]</scope>
    <source>
        <strain evidence="6 7">CBAmC</strain>
    </source>
</reference>
<dbReference type="PROSITE" id="PS50293">
    <property type="entry name" value="TPR_REGION"/>
    <property type="match status" value="1"/>
</dbReference>
<evidence type="ECO:0000256" key="3">
    <source>
        <dbReference type="PROSITE-ProRule" id="PRU00339"/>
    </source>
</evidence>
<dbReference type="KEGG" id="nao:Y958_28695"/>
<keyword evidence="1" id="KW-0677">Repeat</keyword>
<dbReference type="Pfam" id="PF00515">
    <property type="entry name" value="TPR_1"/>
    <property type="match status" value="1"/>
</dbReference>
<feature type="repeat" description="TPR" evidence="3">
    <location>
        <begin position="181"/>
        <end position="214"/>
    </location>
</feature>
<feature type="repeat" description="TPR" evidence="3">
    <location>
        <begin position="113"/>
        <end position="146"/>
    </location>
</feature>
<dbReference type="AlphaFoldDB" id="A0A248K2E5"/>
<feature type="repeat" description="TPR" evidence="3">
    <location>
        <begin position="318"/>
        <end position="351"/>
    </location>
</feature>
<dbReference type="PROSITE" id="PS50005">
    <property type="entry name" value="TPR"/>
    <property type="match status" value="4"/>
</dbReference>
<dbReference type="SUPFAM" id="SSF52540">
    <property type="entry name" value="P-loop containing nucleoside triphosphate hydrolases"/>
    <property type="match status" value="1"/>
</dbReference>
<dbReference type="SMART" id="SM00028">
    <property type="entry name" value="TPR"/>
    <property type="match status" value="10"/>
</dbReference>
<evidence type="ECO:0000313" key="6">
    <source>
        <dbReference type="EMBL" id="ASG24959.1"/>
    </source>
</evidence>
<dbReference type="Gene3D" id="1.25.40.10">
    <property type="entry name" value="Tetratricopeptide repeat domain"/>
    <property type="match status" value="4"/>
</dbReference>
<sequence>MNTQPQTTMTVEQALGQAHAHWNAGQADQAERLCQHVLALWPGQSDALHLMGLMAHAYGNLDLAIDHLRRACQAPRVPAVYLSNLGEMLRQRGLLAEAEVAARRAVTMDNSLVAGWNNLGIILQEAGKLEDSLTCLERVVALQPNYAEAHNNLGNTLKRMGRLDQARQRYEYALNLAPAYAEAQSNLANLLNDLGRPDEALAAARKAIDLNPRLSDAYINAAAVELGRNRNEDALRWIDALLSYAPLHAGALTVRATALRHLERLEEALADARRAVASQADNGEAQNVLGEVLQALGQHDEALAAFDKASKTLGFAPEKALINRGVLLMERGDKAEAKAAFEQVVAQFPRSASAWFNMSDLHRFQAGDPAVTKMEALLYGPDPVQSQTDRTALNFALGKAWMDIGDADRAFGYLNEGNRQKRATFAYDAAATGRWMADIAAAFPADAFKKAKSTLAGSDQAVFVLGMPRSGTTLIEQILASHPQVAAAGELSTFNNLVNQLGPYPQVAGHLTPEITGGLGQRYLDFVRPLAGGRRKVVDKMPSNFLFAGLINLALPDARIIHVRRDPVDTCLSCYTKLFTREQLFTYDLAELGQFYRAYERLMDHWRAVLPADRFIEVRYEDVVDDQEGQSRRLIEAVGLNWDSAVLDFHKTQRTIRTASLNQVRQPIFRSSIGRWKPFAAQLTPLLTALGIDPNAPDAPVDAAPVDTPAAVPAKKPAAKKAAPKAEKAPEPVVETPAPEASAPKAKAAPKKAKAEAPVAEPVAAPAEDAAKPARSRRKPAAS</sequence>
<feature type="repeat" description="TPR" evidence="3">
    <location>
        <begin position="147"/>
        <end position="180"/>
    </location>
</feature>
<proteinExistence type="predicted"/>
<dbReference type="InterPro" id="IPR051685">
    <property type="entry name" value="Ycf3/AcsC/BcsC/TPR_MFPF"/>
</dbReference>
<dbReference type="PANTHER" id="PTHR44943:SF8">
    <property type="entry name" value="TPR REPEAT-CONTAINING PROTEIN MJ0263"/>
    <property type="match status" value="1"/>
</dbReference>
<keyword evidence="2 3" id="KW-0802">TPR repeat</keyword>
<feature type="compositionally biased region" description="Basic residues" evidence="5">
    <location>
        <begin position="774"/>
        <end position="783"/>
    </location>
</feature>
<organism evidence="6 7">
    <name type="scientific">Nitrospirillum viridazoti CBAmc</name>
    <dbReference type="NCBI Taxonomy" id="1441467"/>
    <lineage>
        <taxon>Bacteria</taxon>
        <taxon>Pseudomonadati</taxon>
        <taxon>Pseudomonadota</taxon>
        <taxon>Alphaproteobacteria</taxon>
        <taxon>Rhodospirillales</taxon>
        <taxon>Azospirillaceae</taxon>
        <taxon>Nitrospirillum</taxon>
        <taxon>Nitrospirillum viridazoti</taxon>
    </lineage>
</organism>
<keyword evidence="7" id="KW-1185">Reference proteome</keyword>
<dbReference type="Proteomes" id="UP000197153">
    <property type="component" value="Chromosome 4"/>
</dbReference>
<dbReference type="Pfam" id="PF13374">
    <property type="entry name" value="TPR_10"/>
    <property type="match status" value="1"/>
</dbReference>
<dbReference type="SUPFAM" id="SSF48452">
    <property type="entry name" value="TPR-like"/>
    <property type="match status" value="3"/>
</dbReference>
<dbReference type="InterPro" id="IPR019734">
    <property type="entry name" value="TPR_rpt"/>
</dbReference>
<feature type="compositionally biased region" description="Low complexity" evidence="5">
    <location>
        <begin position="700"/>
        <end position="716"/>
    </location>
</feature>
<dbReference type="InterPro" id="IPR011990">
    <property type="entry name" value="TPR-like_helical_dom_sf"/>
</dbReference>
<keyword evidence="4" id="KW-0175">Coiled coil</keyword>
<dbReference type="Pfam" id="PF13432">
    <property type="entry name" value="TPR_16"/>
    <property type="match status" value="3"/>
</dbReference>
<protein>
    <submittedName>
        <fullName evidence="6">Uncharacterized protein</fullName>
    </submittedName>
</protein>
<feature type="region of interest" description="Disordered" evidence="5">
    <location>
        <begin position="700"/>
        <end position="783"/>
    </location>
</feature>
<dbReference type="InterPro" id="IPR027417">
    <property type="entry name" value="P-loop_NTPase"/>
</dbReference>
<name>A0A248K2E5_9PROT</name>
<dbReference type="Pfam" id="PF13424">
    <property type="entry name" value="TPR_12"/>
    <property type="match status" value="1"/>
</dbReference>
<accession>A0A248K2E5</accession>
<feature type="compositionally biased region" description="Low complexity" evidence="5">
    <location>
        <begin position="756"/>
        <end position="768"/>
    </location>
</feature>
<dbReference type="EMBL" id="CP022113">
    <property type="protein sequence ID" value="ASG24959.1"/>
    <property type="molecule type" value="Genomic_DNA"/>
</dbReference>